<dbReference type="InterPro" id="IPR002734">
    <property type="entry name" value="RibDG_C"/>
</dbReference>
<dbReference type="AlphaFoldDB" id="A0A0X8FLQ4"/>
<dbReference type="PANTHER" id="PTHR38011">
    <property type="entry name" value="DIHYDROFOLATE REDUCTASE FAMILY PROTEIN (AFU_ORTHOLOGUE AFUA_8G06820)"/>
    <property type="match status" value="1"/>
</dbReference>
<evidence type="ECO:0000313" key="1">
    <source>
        <dbReference type="EMBL" id="AMB99605.1"/>
    </source>
</evidence>
<keyword evidence="2" id="KW-1185">Reference proteome</keyword>
<proteinExistence type="predicted"/>
<dbReference type="OrthoDB" id="195113at2"/>
<dbReference type="Gene3D" id="3.40.430.10">
    <property type="entry name" value="Dihydrofolate Reductase, subunit A"/>
    <property type="match status" value="1"/>
</dbReference>
<dbReference type="STRING" id="128944.AWM75_06245"/>
<evidence type="ECO:0000313" key="2">
    <source>
        <dbReference type="Proteomes" id="UP000062260"/>
    </source>
</evidence>
<accession>A0A0X8FLQ4</accession>
<dbReference type="Pfam" id="PF01872">
    <property type="entry name" value="RibD_C"/>
    <property type="match status" value="1"/>
</dbReference>
<name>A0A0X8FLQ4_9LACT</name>
<dbReference type="KEGG" id="auh:AWM75_06245"/>
<reference evidence="1 2" key="1">
    <citation type="journal article" date="2016" name="Genome Announc.">
        <title>Complete Genome Sequences of Aerococcus christensenii CCUG 28831T, Aerococcus sanguinicola CCUG 43001T, Aerococcus urinae CCUG 36881T, Aerococcus urinaeequi CCUG 28094T, Aerococcus urinaehominis CCUG 42038 BT, and Aerococcus viridans CCUG 4311T.</title>
        <authorList>
            <person name="Carkaci D."/>
            <person name="Dargis R."/>
            <person name="Nielsen X.C."/>
            <person name="Skovgaard O."/>
            <person name="Fuursted K."/>
            <person name="Christensen J.J."/>
        </authorList>
    </citation>
    <scope>NUCLEOTIDE SEQUENCE [LARGE SCALE GENOMIC DNA]</scope>
    <source>
        <strain evidence="1 2">CCUG42038B</strain>
    </source>
</reference>
<dbReference type="PANTHER" id="PTHR38011:SF11">
    <property type="entry name" value="2,5-DIAMINO-6-RIBOSYLAMINO-4(3H)-PYRIMIDINONE 5'-PHOSPHATE REDUCTASE"/>
    <property type="match status" value="1"/>
</dbReference>
<protein>
    <submittedName>
        <fullName evidence="1">Dihydrofolate reductase</fullName>
    </submittedName>
</protein>
<dbReference type="Proteomes" id="UP000062260">
    <property type="component" value="Chromosome"/>
</dbReference>
<dbReference type="GO" id="GO:0009231">
    <property type="term" value="P:riboflavin biosynthetic process"/>
    <property type="evidence" value="ECO:0007669"/>
    <property type="project" value="InterPro"/>
</dbReference>
<organism evidence="1 2">
    <name type="scientific">Aerococcus urinaehominis</name>
    <dbReference type="NCBI Taxonomy" id="128944"/>
    <lineage>
        <taxon>Bacteria</taxon>
        <taxon>Bacillati</taxon>
        <taxon>Bacillota</taxon>
        <taxon>Bacilli</taxon>
        <taxon>Lactobacillales</taxon>
        <taxon>Aerococcaceae</taxon>
        <taxon>Aerococcus</taxon>
    </lineage>
</organism>
<dbReference type="GO" id="GO:0008703">
    <property type="term" value="F:5-amino-6-(5-phosphoribosylamino)uracil reductase activity"/>
    <property type="evidence" value="ECO:0007669"/>
    <property type="project" value="InterPro"/>
</dbReference>
<gene>
    <name evidence="1" type="ORF">AWM75_06245</name>
</gene>
<dbReference type="RefSeq" id="WP_067979677.1">
    <property type="nucleotide sequence ID" value="NZ_CP014163.1"/>
</dbReference>
<reference evidence="2" key="2">
    <citation type="submission" date="2016-01" db="EMBL/GenBank/DDBJ databases">
        <title>Six Aerococcus type strain genome sequencing and assembly using PacBio and Illumina Hiseq.</title>
        <authorList>
            <person name="Carkaci D."/>
            <person name="Dargis R."/>
            <person name="Nielsen X.C."/>
            <person name="Skovgaard O."/>
            <person name="Fuursted K."/>
            <person name="Christensen J.J."/>
        </authorList>
    </citation>
    <scope>NUCLEOTIDE SEQUENCE [LARGE SCALE GENOMIC DNA]</scope>
    <source>
        <strain evidence="2">CCUG42038B</strain>
    </source>
</reference>
<dbReference type="InterPro" id="IPR024072">
    <property type="entry name" value="DHFR-like_dom_sf"/>
</dbReference>
<dbReference type="EMBL" id="CP014163">
    <property type="protein sequence ID" value="AMB99605.1"/>
    <property type="molecule type" value="Genomic_DNA"/>
</dbReference>
<dbReference type="InterPro" id="IPR050765">
    <property type="entry name" value="Riboflavin_Biosynth_HTPR"/>
</dbReference>
<sequence>MTGKISLSLVQSLDGYVADRNYATEFAEGYPGPNLKDVYSQENPFDMFKFYQETTIIVMGARTYRQGYAQGFPKQDIYVVTDQDPANQGRIHFVKARRIVKLMLAKKKQGHQIYILGGAMTANLFIKEQAIDRYMIATVPYILGTGRRLFYPQAQQIPLQLDQVDVMGGMTLQIYSPRP</sequence>
<dbReference type="SUPFAM" id="SSF53597">
    <property type="entry name" value="Dihydrofolate reductase-like"/>
    <property type="match status" value="1"/>
</dbReference>